<dbReference type="SUPFAM" id="SSF82199">
    <property type="entry name" value="SET domain"/>
    <property type="match status" value="1"/>
</dbReference>
<reference evidence="1 2" key="1">
    <citation type="journal article" date="2012" name="Genome Biol.">
        <title>Genome and low-iron response of an oceanic diatom adapted to chronic iron limitation.</title>
        <authorList>
            <person name="Lommer M."/>
            <person name="Specht M."/>
            <person name="Roy A.S."/>
            <person name="Kraemer L."/>
            <person name="Andreson R."/>
            <person name="Gutowska M.A."/>
            <person name="Wolf J."/>
            <person name="Bergner S.V."/>
            <person name="Schilhabel M.B."/>
            <person name="Klostermeier U.C."/>
            <person name="Beiko R.G."/>
            <person name="Rosenstiel P."/>
            <person name="Hippler M."/>
            <person name="Laroche J."/>
        </authorList>
    </citation>
    <scope>NUCLEOTIDE SEQUENCE [LARGE SCALE GENOMIC DNA]</scope>
    <source>
        <strain evidence="1 2">CCMP1005</strain>
    </source>
</reference>
<dbReference type="Proteomes" id="UP000266841">
    <property type="component" value="Unassembled WGS sequence"/>
</dbReference>
<name>K0TGN5_THAOC</name>
<organism evidence="1 2">
    <name type="scientific">Thalassiosira oceanica</name>
    <name type="common">Marine diatom</name>
    <dbReference type="NCBI Taxonomy" id="159749"/>
    <lineage>
        <taxon>Eukaryota</taxon>
        <taxon>Sar</taxon>
        <taxon>Stramenopiles</taxon>
        <taxon>Ochrophyta</taxon>
        <taxon>Bacillariophyta</taxon>
        <taxon>Coscinodiscophyceae</taxon>
        <taxon>Thalassiosirophycidae</taxon>
        <taxon>Thalassiosirales</taxon>
        <taxon>Thalassiosiraceae</taxon>
        <taxon>Thalassiosira</taxon>
    </lineage>
</organism>
<dbReference type="InterPro" id="IPR046341">
    <property type="entry name" value="SET_dom_sf"/>
</dbReference>
<evidence type="ECO:0000313" key="1">
    <source>
        <dbReference type="EMBL" id="EJK72796.1"/>
    </source>
</evidence>
<evidence type="ECO:0008006" key="3">
    <source>
        <dbReference type="Google" id="ProtNLM"/>
    </source>
</evidence>
<keyword evidence="2" id="KW-1185">Reference proteome</keyword>
<dbReference type="OrthoDB" id="441812at2759"/>
<dbReference type="AlphaFoldDB" id="K0TGN5"/>
<comment type="caution">
    <text evidence="1">The sequence shown here is derived from an EMBL/GenBank/DDBJ whole genome shotgun (WGS) entry which is preliminary data.</text>
</comment>
<gene>
    <name evidence="1" type="ORF">THAOC_05635</name>
</gene>
<accession>K0TGN5</accession>
<dbReference type="EMBL" id="AGNL01005290">
    <property type="protein sequence ID" value="EJK72796.1"/>
    <property type="molecule type" value="Genomic_DNA"/>
</dbReference>
<feature type="non-terminal residue" evidence="1">
    <location>
        <position position="220"/>
    </location>
</feature>
<protein>
    <recommendedName>
        <fullName evidence="3">SET domain-containing protein</fullName>
    </recommendedName>
</protein>
<dbReference type="Gene3D" id="3.90.1410.10">
    <property type="entry name" value="set domain protein methyltransferase, domain 1"/>
    <property type="match status" value="1"/>
</dbReference>
<proteinExistence type="predicted"/>
<evidence type="ECO:0000313" key="2">
    <source>
        <dbReference type="Proteomes" id="UP000266841"/>
    </source>
</evidence>
<sequence>MVSLTVSIPLALSTLAQQRGRTLAFLPCPLAKDRRPRIKEPRLFYSSATSPKGYISSIDVDEDAPRDVQTFEEWAYNYGAQRSDGFQLVSDDGMDVYAATSQDLPTGTPVVFVPEHMILSSTKAMSELRTPEMNGAEKVVLSVNAESEMRHYYIMLKLLVEIEKGEQSDWYPWLNSLPRYYTNAASMTPFCCLCLPSLMRKLAVKERGNMSRLSVGSIKS</sequence>